<dbReference type="Pfam" id="PF23788">
    <property type="entry name" value="EDRF1_N"/>
    <property type="match status" value="2"/>
</dbReference>
<dbReference type="Pfam" id="PF23723">
    <property type="entry name" value="TPR_EDRF1"/>
    <property type="match status" value="1"/>
</dbReference>
<evidence type="ECO:0000259" key="2">
    <source>
        <dbReference type="Pfam" id="PF23788"/>
    </source>
</evidence>
<dbReference type="EnsemblMetazoa" id="XM_020008879.1">
    <property type="protein sequence ID" value="XP_019864438.1"/>
    <property type="gene ID" value="LOC105316638"/>
</dbReference>
<feature type="domain" description="EDRF1 N-terminal" evidence="2">
    <location>
        <begin position="53"/>
        <end position="154"/>
    </location>
</feature>
<dbReference type="GO" id="GO:0045893">
    <property type="term" value="P:positive regulation of DNA-templated transcription"/>
    <property type="evidence" value="ECO:0007669"/>
    <property type="project" value="TreeGrafter"/>
</dbReference>
<dbReference type="PANTHER" id="PTHR15000:SF1">
    <property type="entry name" value="ERYTHROID DIFFERENTIATION-RELATED FACTOR 1"/>
    <property type="match status" value="1"/>
</dbReference>
<keyword evidence="4" id="KW-1185">Reference proteome</keyword>
<dbReference type="Gene3D" id="1.25.40.10">
    <property type="entry name" value="Tetratricopeptide repeat domain"/>
    <property type="match status" value="1"/>
</dbReference>
<feature type="domain" description="EDRF1 TPR repeats region" evidence="1">
    <location>
        <begin position="700"/>
        <end position="954"/>
    </location>
</feature>
<reference evidence="3" key="2">
    <citation type="submission" date="2024-06" db="UniProtKB">
        <authorList>
            <consortium name="EnsemblMetazoa"/>
        </authorList>
    </citation>
    <scope>IDENTIFICATION</scope>
</reference>
<dbReference type="InterPro" id="IPR011990">
    <property type="entry name" value="TPR-like_helical_dom_sf"/>
</dbReference>
<evidence type="ECO:0008006" key="5">
    <source>
        <dbReference type="Google" id="ProtNLM"/>
    </source>
</evidence>
<dbReference type="AlphaFoldDB" id="A0AAN0K4I1"/>
<dbReference type="InterPro" id="IPR056583">
    <property type="entry name" value="EDRF1_TPR"/>
</dbReference>
<feature type="domain" description="EDRF1 N-terminal" evidence="2">
    <location>
        <begin position="246"/>
        <end position="483"/>
    </location>
</feature>
<accession>A0AAN0K4I1</accession>
<dbReference type="PANTHER" id="PTHR15000">
    <property type="entry name" value="ERYTHROID DIFFERENTIATION-RELATED FACTOR 1"/>
    <property type="match status" value="1"/>
</dbReference>
<evidence type="ECO:0000313" key="3">
    <source>
        <dbReference type="EnsemblMetazoa" id="XP_019864438.1"/>
    </source>
</evidence>
<name>A0AAN0K4I1_AMPQE</name>
<gene>
    <name evidence="3" type="primary">105316638</name>
</gene>
<proteinExistence type="predicted"/>
<dbReference type="InterPro" id="IPR056582">
    <property type="entry name" value="EDRF1_N"/>
</dbReference>
<evidence type="ECO:0000259" key="1">
    <source>
        <dbReference type="Pfam" id="PF23723"/>
    </source>
</evidence>
<dbReference type="Proteomes" id="UP000007879">
    <property type="component" value="Unassembled WGS sequence"/>
</dbReference>
<reference evidence="4" key="1">
    <citation type="journal article" date="2010" name="Nature">
        <title>The Amphimedon queenslandica genome and the evolution of animal complexity.</title>
        <authorList>
            <person name="Srivastava M."/>
            <person name="Simakov O."/>
            <person name="Chapman J."/>
            <person name="Fahey B."/>
            <person name="Gauthier M.E."/>
            <person name="Mitros T."/>
            <person name="Richards G.S."/>
            <person name="Conaco C."/>
            <person name="Dacre M."/>
            <person name="Hellsten U."/>
            <person name="Larroux C."/>
            <person name="Putnam N.H."/>
            <person name="Stanke M."/>
            <person name="Adamska M."/>
            <person name="Darling A."/>
            <person name="Degnan S.M."/>
            <person name="Oakley T.H."/>
            <person name="Plachetzki D.C."/>
            <person name="Zhai Y."/>
            <person name="Adamski M."/>
            <person name="Calcino A."/>
            <person name="Cummins S.F."/>
            <person name="Goodstein D.M."/>
            <person name="Harris C."/>
            <person name="Jackson D.J."/>
            <person name="Leys S.P."/>
            <person name="Shu S."/>
            <person name="Woodcroft B.J."/>
            <person name="Vervoort M."/>
            <person name="Kosik K.S."/>
            <person name="Manning G."/>
            <person name="Degnan B.M."/>
            <person name="Rokhsar D.S."/>
        </authorList>
    </citation>
    <scope>NUCLEOTIDE SEQUENCE [LARGE SCALE GENOMIC DNA]</scope>
</reference>
<protein>
    <recommendedName>
        <fullName evidence="5">Erythroid differentiation-related factor 1</fullName>
    </recommendedName>
</protein>
<organism evidence="3 4">
    <name type="scientific">Amphimedon queenslandica</name>
    <name type="common">Sponge</name>
    <dbReference type="NCBI Taxonomy" id="400682"/>
    <lineage>
        <taxon>Eukaryota</taxon>
        <taxon>Metazoa</taxon>
        <taxon>Porifera</taxon>
        <taxon>Demospongiae</taxon>
        <taxon>Heteroscleromorpha</taxon>
        <taxon>Haplosclerida</taxon>
        <taxon>Niphatidae</taxon>
        <taxon>Amphimedon</taxon>
    </lineage>
</organism>
<evidence type="ECO:0000313" key="4">
    <source>
        <dbReference type="Proteomes" id="UP000007879"/>
    </source>
</evidence>
<sequence length="973" mass="109155">MAALPEDSHCSYLAVNEEEEERGREIVGVSDKGGFGSRRIVILEPLPLLSPVKQNVDLNLAPPNWLRGSGAGRYFYKTLFSQFNKTSDRNTSHVNPSSIILASHYSHLVGGVVDVIADTKSVKKLLTMPYNKSNVSMSVHRIGRTLLIDELYTDTSLREFEKLSSVGELPKVPLVKKDPVSVRHRSMYSKLLYYSTPDDDSESLPILPAPEHLLTLPDPVKGAAPNIDEELSDIFPCVPPDPLPQPFHLNVEWTVNDIRMLLGSDLPIFGKEGKPAISLKLRDMDKPITVLTGLDYWLDNLMCNVPELAMCYHVDGIVQKFDVIKTEDIPKLDKNCQFSPQEVLKVAENILSFLKSNCTKEGHTYWLFRPKGEDLVKLYDLTTLTSSSKETEAIENPFAKSVATLFYRVSQRMLQYGACDNKKELNNIKILLENCIKLLHNDLNSQIVMSSYFLLADMFLSHTPPLLEEEPTGSEDDDESHESQLITNEPYISSLAVSSLIHNIDPLMTGPADGTGSIPDATNSLKISLTYVSKALEGLNPLCIVDNWRVTGTSQLLLTAGNAYWKLSEGAMADSELGQCLRWARLAVLCFKVSLALSKDKKQIKLMKNMLGSSWQLCGDVHVLSTKASSSLSRYINDFNMFDSIDCKIKTFLSSLYNPSVEEDDYLQLHVDIETSLKMSIECYNVCKSVGGASTNNNKLKERLGNAWNELGVYYKHTAATGTEQDYSAKTSLCDESYKCITKGLTLFKETGSVPNQSLLNANLGSLSRVLAAIEHQKQAKEGGGAEFSLEERSHYNRSIDYYNKGKALLKRLSNHPTIWLNIEMDLCNVYYEFGRAIQDRPPLSRVSVQEVERDIVSLFMKAIHFAESVAGNVPPGSSHHVSVSGIIGTTHQQLGSLYHKVAFDPAFSTQRQRTARTQSERHYSKSINSFIVNDHSLQILRVYWERSLLYEQHANMVITPLNYYTNHWMTYY</sequence>